<evidence type="ECO:0000256" key="9">
    <source>
        <dbReference type="PROSITE-ProRule" id="PRU01331"/>
    </source>
</evidence>
<reference evidence="12" key="1">
    <citation type="submission" date="2020-12" db="EMBL/GenBank/DDBJ databases">
        <title>Metabolic potential, ecology and presence of endohyphal bacteria is reflected in genomic diversity of Mucoromycotina.</title>
        <authorList>
            <person name="Muszewska A."/>
            <person name="Okrasinska A."/>
            <person name="Steczkiewicz K."/>
            <person name="Drgas O."/>
            <person name="Orlowska M."/>
            <person name="Perlinska-Lenart U."/>
            <person name="Aleksandrzak-Piekarczyk T."/>
            <person name="Szatraj K."/>
            <person name="Zielenkiewicz U."/>
            <person name="Pilsyk S."/>
            <person name="Malc E."/>
            <person name="Mieczkowski P."/>
            <person name="Kruszewska J.S."/>
            <person name="Biernat P."/>
            <person name="Pawlowska J."/>
        </authorList>
    </citation>
    <scope>NUCLEOTIDE SEQUENCE</scope>
    <source>
        <strain evidence="12">CBS 226.32</strain>
    </source>
</reference>
<evidence type="ECO:0000256" key="4">
    <source>
        <dbReference type="ARBA" id="ARBA00022598"/>
    </source>
</evidence>
<feature type="domain" description="GS catalytic" evidence="11">
    <location>
        <begin position="101"/>
        <end position="359"/>
    </location>
</feature>
<keyword evidence="6" id="KW-0067">ATP-binding</keyword>
<dbReference type="GO" id="GO:0004356">
    <property type="term" value="F:glutamine synthetase activity"/>
    <property type="evidence" value="ECO:0007669"/>
    <property type="project" value="UniProtKB-EC"/>
</dbReference>
<evidence type="ECO:0000256" key="3">
    <source>
        <dbReference type="ARBA" id="ARBA00021364"/>
    </source>
</evidence>
<dbReference type="GO" id="GO:0005524">
    <property type="term" value="F:ATP binding"/>
    <property type="evidence" value="ECO:0007669"/>
    <property type="project" value="UniProtKB-KW"/>
</dbReference>
<dbReference type="FunFam" id="3.30.590.10:FF:000004">
    <property type="entry name" value="Glutamine synthetase"/>
    <property type="match status" value="1"/>
</dbReference>
<proteinExistence type="inferred from homology"/>
<dbReference type="PROSITE" id="PS51987">
    <property type="entry name" value="GS_CATALYTIC"/>
    <property type="match status" value="1"/>
</dbReference>
<dbReference type="AlphaFoldDB" id="A0A8H7RHK4"/>
<name>A0A8H7RHK4_9FUNG</name>
<dbReference type="Pfam" id="PF00120">
    <property type="entry name" value="Gln-synt_C"/>
    <property type="match status" value="1"/>
</dbReference>
<dbReference type="Gene3D" id="3.10.20.70">
    <property type="entry name" value="Glutamine synthetase, N-terminal domain"/>
    <property type="match status" value="1"/>
</dbReference>
<evidence type="ECO:0000256" key="1">
    <source>
        <dbReference type="ARBA" id="ARBA00009897"/>
    </source>
</evidence>
<dbReference type="EMBL" id="JAEPRC010000079">
    <property type="protein sequence ID" value="KAG2210640.1"/>
    <property type="molecule type" value="Genomic_DNA"/>
</dbReference>
<protein>
    <recommendedName>
        <fullName evidence="3">Glutamine synthetase</fullName>
        <ecNumber evidence="2">6.3.1.2</ecNumber>
    </recommendedName>
    <alternativeName>
        <fullName evidence="7">Glutamate--ammonia ligase</fullName>
    </alternativeName>
</protein>
<dbReference type="GO" id="GO:0006542">
    <property type="term" value="P:glutamine biosynthetic process"/>
    <property type="evidence" value="ECO:0007669"/>
    <property type="project" value="InterPro"/>
</dbReference>
<evidence type="ECO:0000256" key="8">
    <source>
        <dbReference type="ARBA" id="ARBA00049436"/>
    </source>
</evidence>
<dbReference type="OrthoDB" id="1936100at2759"/>
<evidence type="ECO:0000259" key="11">
    <source>
        <dbReference type="PROSITE" id="PS51987"/>
    </source>
</evidence>
<comment type="catalytic activity">
    <reaction evidence="8">
        <text>L-glutamate + NH4(+) + ATP = L-glutamine + ADP + phosphate + H(+)</text>
        <dbReference type="Rhea" id="RHEA:16169"/>
        <dbReference type="ChEBI" id="CHEBI:15378"/>
        <dbReference type="ChEBI" id="CHEBI:28938"/>
        <dbReference type="ChEBI" id="CHEBI:29985"/>
        <dbReference type="ChEBI" id="CHEBI:30616"/>
        <dbReference type="ChEBI" id="CHEBI:43474"/>
        <dbReference type="ChEBI" id="CHEBI:58359"/>
        <dbReference type="ChEBI" id="CHEBI:456216"/>
        <dbReference type="EC" id="6.3.1.2"/>
    </reaction>
</comment>
<comment type="similarity">
    <text evidence="1 9 10">Belongs to the glutamine synthetase family.</text>
</comment>
<dbReference type="SUPFAM" id="SSF55931">
    <property type="entry name" value="Glutamine synthetase/guanido kinase"/>
    <property type="match status" value="1"/>
</dbReference>
<dbReference type="EC" id="6.3.1.2" evidence="2"/>
<dbReference type="GO" id="GO:0005737">
    <property type="term" value="C:cytoplasm"/>
    <property type="evidence" value="ECO:0007669"/>
    <property type="project" value="TreeGrafter"/>
</dbReference>
<dbReference type="Proteomes" id="UP000650833">
    <property type="component" value="Unassembled WGS sequence"/>
</dbReference>
<evidence type="ECO:0000256" key="2">
    <source>
        <dbReference type="ARBA" id="ARBA00012937"/>
    </source>
</evidence>
<organism evidence="12 13">
    <name type="scientific">Mucor plumbeus</name>
    <dbReference type="NCBI Taxonomy" id="97098"/>
    <lineage>
        <taxon>Eukaryota</taxon>
        <taxon>Fungi</taxon>
        <taxon>Fungi incertae sedis</taxon>
        <taxon>Mucoromycota</taxon>
        <taxon>Mucoromycotina</taxon>
        <taxon>Mucoromycetes</taxon>
        <taxon>Mucorales</taxon>
        <taxon>Mucorineae</taxon>
        <taxon>Mucoraceae</taxon>
        <taxon>Mucor</taxon>
    </lineage>
</organism>
<accession>A0A8H7RHK4</accession>
<keyword evidence="5" id="KW-0547">Nucleotide-binding</keyword>
<evidence type="ECO:0000256" key="5">
    <source>
        <dbReference type="ARBA" id="ARBA00022741"/>
    </source>
</evidence>
<dbReference type="PANTHER" id="PTHR20852">
    <property type="entry name" value="GLUTAMINE SYNTHETASE"/>
    <property type="match status" value="1"/>
</dbReference>
<keyword evidence="4" id="KW-0436">Ligase</keyword>
<dbReference type="PANTHER" id="PTHR20852:SF57">
    <property type="entry name" value="GLUTAMINE SYNTHETASE 2 CYTOPLASMIC"/>
    <property type="match status" value="1"/>
</dbReference>
<dbReference type="Gene3D" id="3.30.590.10">
    <property type="entry name" value="Glutamine synthetase/guanido kinase, catalytic domain"/>
    <property type="match status" value="1"/>
</dbReference>
<evidence type="ECO:0000256" key="10">
    <source>
        <dbReference type="RuleBase" id="RU000384"/>
    </source>
</evidence>
<dbReference type="InterPro" id="IPR008146">
    <property type="entry name" value="Gln_synth_cat_dom"/>
</dbReference>
<evidence type="ECO:0000256" key="7">
    <source>
        <dbReference type="ARBA" id="ARBA00030668"/>
    </source>
</evidence>
<dbReference type="InterPro" id="IPR014746">
    <property type="entry name" value="Gln_synth/guanido_kin_cat_dom"/>
</dbReference>
<dbReference type="InterPro" id="IPR050292">
    <property type="entry name" value="Glutamine_Synthetase"/>
</dbReference>
<comment type="caution">
    <text evidence="12">The sequence shown here is derived from an EMBL/GenBank/DDBJ whole genome shotgun (WGS) entry which is preliminary data.</text>
</comment>
<evidence type="ECO:0000256" key="6">
    <source>
        <dbReference type="ARBA" id="ARBA00022840"/>
    </source>
</evidence>
<dbReference type="InterPro" id="IPR036651">
    <property type="entry name" value="Gln_synt_N_sf"/>
</dbReference>
<keyword evidence="13" id="KW-1185">Reference proteome</keyword>
<gene>
    <name evidence="12" type="ORF">INT46_011540</name>
</gene>
<sequence>MSIISNAAISSKYELKGANKQVPIEYVFIDEEGQLRSKTKTLDYMPKTIQDVPPLDMDETKDADIVLLGAQHRRQLVPIAMYQDPFRVNLQGKLVLCEHPTRQHCKEIMDYYAHLEPWFGMEQEYVLFDPKTNRPLGWPLHGEPESQGKYYCGVGAGKIFGRDIMEAHYRACLFAGLVLCGCNAEVTPGQLEYQIGPCVGVTIGDELWMARYIMERITEEFGIIVSLHPKPMRGDWNPTGCHTNFSTNEMRSAETGLEAIDQAIENMSSKHFEHIEVYGQDNELRLTGEYETGHISVFSYGVGNRGASIRIPRKVVAEGKGYMEDRRPASNIDPYQVVTIIMKSSFNYKSQFEQEILIQ</sequence>
<evidence type="ECO:0000313" key="12">
    <source>
        <dbReference type="EMBL" id="KAG2210640.1"/>
    </source>
</evidence>
<dbReference type="SMART" id="SM01230">
    <property type="entry name" value="Gln-synt_C"/>
    <property type="match status" value="1"/>
</dbReference>
<evidence type="ECO:0000313" key="13">
    <source>
        <dbReference type="Proteomes" id="UP000650833"/>
    </source>
</evidence>